<dbReference type="IntAct" id="B4FN89">
    <property type="interactions" value="18"/>
</dbReference>
<reference evidence="7 9" key="2">
    <citation type="submission" date="2015-12" db="EMBL/GenBank/DDBJ databases">
        <title>Update maize B73 reference genome by single molecule sequencing technologies.</title>
        <authorList>
            <consortium name="Maize Genome Sequencing Project"/>
            <person name="Ware D."/>
        </authorList>
    </citation>
    <scope>NUCLEOTIDE SEQUENCE [LARGE SCALE GENOMIC DNA]</scope>
    <source>
        <strain evidence="9">cv. B73</strain>
        <tissue evidence="7">Seedling</tissue>
    </source>
</reference>
<keyword evidence="10" id="KW-1267">Proteomics identification</keyword>
<dbReference type="ExpressionAtlas" id="B4FN89">
    <property type="expression patterns" value="baseline and differential"/>
</dbReference>
<keyword evidence="9" id="KW-1185">Reference proteome</keyword>
<dbReference type="Gramene" id="Zm00001eb051840_T002">
    <property type="protein sequence ID" value="Zm00001eb051840_P002"/>
    <property type="gene ID" value="Zm00001eb051840"/>
</dbReference>
<dbReference type="EnsemblPlants" id="Zm00001eb051840_T003">
    <property type="protein sequence ID" value="Zm00001eb051840_P003"/>
    <property type="gene ID" value="Zm00001eb051840"/>
</dbReference>
<evidence type="ECO:0000256" key="1">
    <source>
        <dbReference type="ARBA" id="ARBA00008601"/>
    </source>
</evidence>
<dbReference type="PaxDb" id="4577-GRMZM2G003640_P03"/>
<dbReference type="Pfam" id="PF00782">
    <property type="entry name" value="DSPc"/>
    <property type="match status" value="1"/>
</dbReference>
<dbReference type="GO" id="GO:0005737">
    <property type="term" value="C:cytoplasm"/>
    <property type="evidence" value="ECO:0000318"/>
    <property type="project" value="GO_Central"/>
</dbReference>
<feature type="domain" description="Tyrosine-protein phosphatase" evidence="5">
    <location>
        <begin position="38"/>
        <end position="178"/>
    </location>
</feature>
<reference evidence="8" key="4">
    <citation type="submission" date="2021-05" db="UniProtKB">
        <authorList>
            <consortium name="EnsemblPlants"/>
        </authorList>
    </citation>
    <scope>IDENTIFICATION</scope>
    <source>
        <strain evidence="8">cv. B73</strain>
    </source>
</reference>
<reference evidence="8" key="3">
    <citation type="submission" date="2019-07" db="EMBL/GenBank/DDBJ databases">
        <authorList>
            <person name="Seetharam A."/>
            <person name="Woodhouse M."/>
            <person name="Cannon E."/>
        </authorList>
    </citation>
    <scope>NUCLEOTIDE SEQUENCE [LARGE SCALE GENOMIC DNA]</scope>
    <source>
        <strain evidence="8">cv. B73</strain>
    </source>
</reference>
<dbReference type="GeneID" id="732725"/>
<evidence type="ECO:0000313" key="7">
    <source>
        <dbReference type="EMBL" id="ONM07465.1"/>
    </source>
</evidence>
<dbReference type="Gene3D" id="3.90.190.10">
    <property type="entry name" value="Protein tyrosine phosphatase superfamily"/>
    <property type="match status" value="1"/>
</dbReference>
<protein>
    <recommendedName>
        <fullName evidence="2">protein-tyrosine-phosphatase</fullName>
        <ecNumber evidence="2">3.1.3.48</ecNumber>
    </recommendedName>
</protein>
<dbReference type="RefSeq" id="NP_001386076.1">
    <property type="nucleotide sequence ID" value="NM_001399147.1"/>
</dbReference>
<evidence type="ECO:0000256" key="3">
    <source>
        <dbReference type="ARBA" id="ARBA00022801"/>
    </source>
</evidence>
<keyword evidence="4" id="KW-0904">Protein phosphatase</keyword>
<dbReference type="FunCoup" id="B4FN89">
    <property type="interactions" value="2234"/>
</dbReference>
<dbReference type="GO" id="GO:0007165">
    <property type="term" value="P:signal transduction"/>
    <property type="evidence" value="ECO:0000318"/>
    <property type="project" value="GO_Central"/>
</dbReference>
<dbReference type="Gramene" id="Zm00001eb051840_T003">
    <property type="protein sequence ID" value="Zm00001eb051840_P003"/>
    <property type="gene ID" value="Zm00001eb051840"/>
</dbReference>
<dbReference type="eggNOG" id="KOG1716">
    <property type="taxonomic scope" value="Eukaryota"/>
</dbReference>
<proteinExistence type="evidence at protein level"/>
<organism evidence="6">
    <name type="scientific">Zea mays</name>
    <name type="common">Maize</name>
    <dbReference type="NCBI Taxonomy" id="4577"/>
    <lineage>
        <taxon>Eukaryota</taxon>
        <taxon>Viridiplantae</taxon>
        <taxon>Streptophyta</taxon>
        <taxon>Embryophyta</taxon>
        <taxon>Tracheophyta</taxon>
        <taxon>Spermatophyta</taxon>
        <taxon>Magnoliopsida</taxon>
        <taxon>Liliopsida</taxon>
        <taxon>Poales</taxon>
        <taxon>Poaceae</taxon>
        <taxon>PACMAD clade</taxon>
        <taxon>Panicoideae</taxon>
        <taxon>Andropogonodae</taxon>
        <taxon>Andropogoneae</taxon>
        <taxon>Tripsacinae</taxon>
        <taxon>Zea</taxon>
    </lineage>
</organism>
<dbReference type="CDD" id="cd14498">
    <property type="entry name" value="DSP"/>
    <property type="match status" value="1"/>
</dbReference>
<dbReference type="PANTHER" id="PTHR10159">
    <property type="entry name" value="DUAL SPECIFICITY PROTEIN PHOSPHATASE"/>
    <property type="match status" value="1"/>
</dbReference>
<reference evidence="6" key="1">
    <citation type="journal article" date="2009" name="PLoS Genet.">
        <title>Sequencing, mapping, and analysis of 27,455 maize full-length cDNAs.</title>
        <authorList>
            <person name="Soderlund C."/>
            <person name="Descour A."/>
            <person name="Kudrna D."/>
            <person name="Bomhoff M."/>
            <person name="Boyd L."/>
            <person name="Currie J."/>
            <person name="Angelova A."/>
            <person name="Collura K."/>
            <person name="Wissotski M."/>
            <person name="Ashley E."/>
            <person name="Morrow D."/>
            <person name="Fernandes J."/>
            <person name="Walbot V."/>
            <person name="Yu Y."/>
        </authorList>
    </citation>
    <scope>NUCLEOTIDE SEQUENCE</scope>
    <source>
        <strain evidence="6">B73</strain>
    </source>
</reference>
<dbReference type="EnsemblPlants" id="Zm00001eb051840_T002">
    <property type="protein sequence ID" value="Zm00001eb051840_P002"/>
    <property type="gene ID" value="Zm00001eb051840"/>
</dbReference>
<dbReference type="InterPro" id="IPR020422">
    <property type="entry name" value="TYR_PHOSPHATASE_DUAL_dom"/>
</dbReference>
<dbReference type="InterPro" id="IPR029021">
    <property type="entry name" value="Prot-tyrosine_phosphatase-like"/>
</dbReference>
<name>B4FN89_MAIZE</name>
<dbReference type="AlphaFoldDB" id="B4FN89"/>
<accession>B4FN89</accession>
<dbReference type="InterPro" id="IPR000340">
    <property type="entry name" value="Dual-sp_phosphatase_cat-dom"/>
</dbReference>
<dbReference type="PANTHER" id="PTHR10159:SF511">
    <property type="entry name" value="DUAL SPECIFICITY PROTEIN PHOSPHATASE 1"/>
    <property type="match status" value="1"/>
</dbReference>
<evidence type="ECO:0007829" key="10">
    <source>
        <dbReference type="PeptideAtlas" id="B4FN89"/>
    </source>
</evidence>
<evidence type="ECO:0000313" key="6">
    <source>
        <dbReference type="EMBL" id="ACF83582.1"/>
    </source>
</evidence>
<dbReference type="SMR" id="B4FN89"/>
<gene>
    <name evidence="8" type="primary">LOC732725</name>
    <name evidence="7" type="ORF">ZEAMMB73_Zm00001d033371</name>
</gene>
<dbReference type="EC" id="3.1.3.48" evidence="2"/>
<keyword evidence="3" id="KW-0378">Hydrolase</keyword>
<sequence>MSMSKTGQAAEKDEQQQSRGIALMQGICAVVYRKADNTPCPIKQGLYLGSVGAAFNKDALKSLNITHILIVAKSLDPVFPAEFNYKKIEVLDIPDTDLLKHSDECFGFIDEAISSGGNVLVHCFAGRSRSLTSLRLGGHNPNRRGRPTATSYVAVVRQVGDSRSLTRSFRNPCKWSRNGECNLCSTDNYTSVIIGAEGLICSEGVCVVRAS</sequence>
<dbReference type="Proteomes" id="UP000007305">
    <property type="component" value="Chromosome 1"/>
</dbReference>
<evidence type="ECO:0000256" key="2">
    <source>
        <dbReference type="ARBA" id="ARBA00013064"/>
    </source>
</evidence>
<dbReference type="HOGENOM" id="CLU_1306456_0_0_1"/>
<dbReference type="EMBL" id="CM007647">
    <property type="protein sequence ID" value="ONM07465.1"/>
    <property type="molecule type" value="Genomic_DNA"/>
</dbReference>
<dbReference type="SUPFAM" id="SSF52799">
    <property type="entry name" value="(Phosphotyrosine protein) phosphatases II"/>
    <property type="match status" value="1"/>
</dbReference>
<dbReference type="GO" id="GO:0043409">
    <property type="term" value="P:negative regulation of MAPK cascade"/>
    <property type="evidence" value="ECO:0000318"/>
    <property type="project" value="GO_Central"/>
</dbReference>
<evidence type="ECO:0000313" key="8">
    <source>
        <dbReference type="EnsemblPlants" id="Zm00001eb051840_P002"/>
    </source>
</evidence>
<evidence type="ECO:0000259" key="5">
    <source>
        <dbReference type="SMART" id="SM00195"/>
    </source>
</evidence>
<dbReference type="EMBL" id="BT038577">
    <property type="protein sequence ID" value="ACF83582.1"/>
    <property type="molecule type" value="mRNA"/>
</dbReference>
<dbReference type="STRING" id="4577.B4FN89"/>
<evidence type="ECO:0000256" key="4">
    <source>
        <dbReference type="ARBA" id="ARBA00022912"/>
    </source>
</evidence>
<dbReference type="GO" id="GO:0008330">
    <property type="term" value="F:protein tyrosine/threonine phosphatase activity"/>
    <property type="evidence" value="ECO:0000318"/>
    <property type="project" value="GO_Central"/>
</dbReference>
<evidence type="ECO:0000313" key="9">
    <source>
        <dbReference type="Proteomes" id="UP000007305"/>
    </source>
</evidence>
<dbReference type="GO" id="GO:0033550">
    <property type="term" value="F:MAP kinase tyrosine phosphatase activity"/>
    <property type="evidence" value="ECO:0000318"/>
    <property type="project" value="GO_Central"/>
</dbReference>
<dbReference type="SMART" id="SM00195">
    <property type="entry name" value="DSPc"/>
    <property type="match status" value="1"/>
</dbReference>
<comment type="similarity">
    <text evidence="1">Belongs to the protein-tyrosine phosphatase family. Non-receptor class dual specificity subfamily.</text>
</comment>
<dbReference type="GO" id="GO:0017017">
    <property type="term" value="F:MAP kinase tyrosine/serine/threonine phosphatase activity"/>
    <property type="evidence" value="ECO:0000318"/>
    <property type="project" value="GO_Central"/>
</dbReference>